<sequence length="37" mass="4414">MTLKSLKNKTIIKANINYAYVHNVKFIMNYEEIQVIK</sequence>
<organism evidence="1 2">
    <name type="scientific">Clostridium disporicum</name>
    <dbReference type="NCBI Taxonomy" id="84024"/>
    <lineage>
        <taxon>Bacteria</taxon>
        <taxon>Bacillati</taxon>
        <taxon>Bacillota</taxon>
        <taxon>Clostridia</taxon>
        <taxon>Eubacteriales</taxon>
        <taxon>Clostridiaceae</taxon>
        <taxon>Clostridium</taxon>
    </lineage>
</organism>
<dbReference type="Proteomes" id="UP000095594">
    <property type="component" value="Unassembled WGS sequence"/>
</dbReference>
<name>A0A173XNN1_9CLOT</name>
<accession>A0A173XNN1</accession>
<evidence type="ECO:0000313" key="2">
    <source>
        <dbReference type="Proteomes" id="UP000095594"/>
    </source>
</evidence>
<proteinExistence type="predicted"/>
<reference evidence="1 2" key="1">
    <citation type="submission" date="2015-09" db="EMBL/GenBank/DDBJ databases">
        <authorList>
            <consortium name="Pathogen Informatics"/>
        </authorList>
    </citation>
    <scope>NUCLEOTIDE SEQUENCE [LARGE SCALE GENOMIC DNA]</scope>
    <source>
        <strain evidence="1 2">2789STDY5834856</strain>
    </source>
</reference>
<protein>
    <submittedName>
        <fullName evidence="1">Uncharacterized protein</fullName>
    </submittedName>
</protein>
<gene>
    <name evidence="1" type="ORF">ERS852471_00078</name>
</gene>
<evidence type="ECO:0000313" key="1">
    <source>
        <dbReference type="EMBL" id="CUN53183.1"/>
    </source>
</evidence>
<dbReference type="EMBL" id="CYZX01000001">
    <property type="protein sequence ID" value="CUN53183.1"/>
    <property type="molecule type" value="Genomic_DNA"/>
</dbReference>
<dbReference type="AlphaFoldDB" id="A0A173XNN1"/>